<gene>
    <name evidence="2" type="ORF">GGX14DRAFT_578408</name>
</gene>
<name>A0AAD6Y591_9AGAR</name>
<comment type="caution">
    <text evidence="2">The sequence shown here is derived from an EMBL/GenBank/DDBJ whole genome shotgun (WGS) entry which is preliminary data.</text>
</comment>
<organism evidence="2 3">
    <name type="scientific">Mycena pura</name>
    <dbReference type="NCBI Taxonomy" id="153505"/>
    <lineage>
        <taxon>Eukaryota</taxon>
        <taxon>Fungi</taxon>
        <taxon>Dikarya</taxon>
        <taxon>Basidiomycota</taxon>
        <taxon>Agaricomycotina</taxon>
        <taxon>Agaricomycetes</taxon>
        <taxon>Agaricomycetidae</taxon>
        <taxon>Agaricales</taxon>
        <taxon>Marasmiineae</taxon>
        <taxon>Mycenaceae</taxon>
        <taxon>Mycena</taxon>
    </lineage>
</organism>
<protein>
    <submittedName>
        <fullName evidence="2">Uncharacterized protein</fullName>
    </submittedName>
</protein>
<reference evidence="2" key="1">
    <citation type="submission" date="2023-03" db="EMBL/GenBank/DDBJ databases">
        <title>Massive genome expansion in bonnet fungi (Mycena s.s.) driven by repeated elements and novel gene families across ecological guilds.</title>
        <authorList>
            <consortium name="Lawrence Berkeley National Laboratory"/>
            <person name="Harder C.B."/>
            <person name="Miyauchi S."/>
            <person name="Viragh M."/>
            <person name="Kuo A."/>
            <person name="Thoen E."/>
            <person name="Andreopoulos B."/>
            <person name="Lu D."/>
            <person name="Skrede I."/>
            <person name="Drula E."/>
            <person name="Henrissat B."/>
            <person name="Morin E."/>
            <person name="Kohler A."/>
            <person name="Barry K."/>
            <person name="LaButti K."/>
            <person name="Morin E."/>
            <person name="Salamov A."/>
            <person name="Lipzen A."/>
            <person name="Mereny Z."/>
            <person name="Hegedus B."/>
            <person name="Baldrian P."/>
            <person name="Stursova M."/>
            <person name="Weitz H."/>
            <person name="Taylor A."/>
            <person name="Grigoriev I.V."/>
            <person name="Nagy L.G."/>
            <person name="Martin F."/>
            <person name="Kauserud H."/>
        </authorList>
    </citation>
    <scope>NUCLEOTIDE SEQUENCE</scope>
    <source>
        <strain evidence="2">9144</strain>
    </source>
</reference>
<keyword evidence="3" id="KW-1185">Reference proteome</keyword>
<evidence type="ECO:0000256" key="1">
    <source>
        <dbReference type="SAM" id="MobiDB-lite"/>
    </source>
</evidence>
<proteinExistence type="predicted"/>
<dbReference type="Proteomes" id="UP001219525">
    <property type="component" value="Unassembled WGS sequence"/>
</dbReference>
<feature type="region of interest" description="Disordered" evidence="1">
    <location>
        <begin position="54"/>
        <end position="100"/>
    </location>
</feature>
<dbReference type="EMBL" id="JARJCW010000124">
    <property type="protein sequence ID" value="KAJ7192101.1"/>
    <property type="molecule type" value="Genomic_DNA"/>
</dbReference>
<feature type="compositionally biased region" description="Basic and acidic residues" evidence="1">
    <location>
        <begin position="81"/>
        <end position="100"/>
    </location>
</feature>
<dbReference type="AlphaFoldDB" id="A0AAD6Y591"/>
<sequence>MPPSTASAVVKVETDLLDDLAWDGSHTIPGGPNLVGQEAIRAFFWARAGSRFPPREWEEGECTPPSSPPRSRSPQTTLSQIRRDRVTKADSHTYDTRTNA</sequence>
<evidence type="ECO:0000313" key="3">
    <source>
        <dbReference type="Proteomes" id="UP001219525"/>
    </source>
</evidence>
<accession>A0AAD6Y591</accession>
<evidence type="ECO:0000313" key="2">
    <source>
        <dbReference type="EMBL" id="KAJ7192101.1"/>
    </source>
</evidence>